<dbReference type="PANTHER" id="PTHR12703">
    <property type="entry name" value="TRANSMEMBRANE PROTEIN 33"/>
    <property type="match status" value="1"/>
</dbReference>
<dbReference type="InterPro" id="IPR005344">
    <property type="entry name" value="TMEM33/Pom33"/>
</dbReference>
<dbReference type="Proteomes" id="UP000799766">
    <property type="component" value="Unassembled WGS sequence"/>
</dbReference>
<dbReference type="InterPro" id="IPR051645">
    <property type="entry name" value="PER33/POM33_regulator"/>
</dbReference>
<feature type="transmembrane region" description="Helical" evidence="6">
    <location>
        <begin position="23"/>
        <end position="44"/>
    </location>
</feature>
<evidence type="ECO:0000256" key="4">
    <source>
        <dbReference type="ARBA" id="ARBA00022989"/>
    </source>
</evidence>
<feature type="transmembrane region" description="Helical" evidence="6">
    <location>
        <begin position="56"/>
        <end position="76"/>
    </location>
</feature>
<keyword evidence="3 6" id="KW-0812">Transmembrane</keyword>
<keyword evidence="4 6" id="KW-1133">Transmembrane helix</keyword>
<proteinExistence type="inferred from homology"/>
<keyword evidence="5 6" id="KW-0472">Membrane</keyword>
<evidence type="ECO:0000313" key="7">
    <source>
        <dbReference type="EMBL" id="KAF2456070.1"/>
    </source>
</evidence>
<accession>A0A6A6NWD2</accession>
<dbReference type="GO" id="GO:0016020">
    <property type="term" value="C:membrane"/>
    <property type="evidence" value="ECO:0007669"/>
    <property type="project" value="UniProtKB-SubCell"/>
</dbReference>
<dbReference type="AlphaFoldDB" id="A0A6A6NWD2"/>
<keyword evidence="8" id="KW-1185">Reference proteome</keyword>
<evidence type="ECO:0000256" key="2">
    <source>
        <dbReference type="ARBA" id="ARBA00007322"/>
    </source>
</evidence>
<dbReference type="EMBL" id="MU001684">
    <property type="protein sequence ID" value="KAF2456070.1"/>
    <property type="molecule type" value="Genomic_DNA"/>
</dbReference>
<reference evidence="7" key="1">
    <citation type="journal article" date="2020" name="Stud. Mycol.">
        <title>101 Dothideomycetes genomes: a test case for predicting lifestyles and emergence of pathogens.</title>
        <authorList>
            <person name="Haridas S."/>
            <person name="Albert R."/>
            <person name="Binder M."/>
            <person name="Bloem J."/>
            <person name="Labutti K."/>
            <person name="Salamov A."/>
            <person name="Andreopoulos B."/>
            <person name="Baker S."/>
            <person name="Barry K."/>
            <person name="Bills G."/>
            <person name="Bluhm B."/>
            <person name="Cannon C."/>
            <person name="Castanera R."/>
            <person name="Culley D."/>
            <person name="Daum C."/>
            <person name="Ezra D."/>
            <person name="Gonzalez J."/>
            <person name="Henrissat B."/>
            <person name="Kuo A."/>
            <person name="Liang C."/>
            <person name="Lipzen A."/>
            <person name="Lutzoni F."/>
            <person name="Magnuson J."/>
            <person name="Mondo S."/>
            <person name="Nolan M."/>
            <person name="Ohm R."/>
            <person name="Pangilinan J."/>
            <person name="Park H.-J."/>
            <person name="Ramirez L."/>
            <person name="Alfaro M."/>
            <person name="Sun H."/>
            <person name="Tritt A."/>
            <person name="Yoshinaga Y."/>
            <person name="Zwiers L.-H."/>
            <person name="Turgeon B."/>
            <person name="Goodwin S."/>
            <person name="Spatafora J."/>
            <person name="Crous P."/>
            <person name="Grigoriev I."/>
        </authorList>
    </citation>
    <scope>NUCLEOTIDE SEQUENCE</scope>
    <source>
        <strain evidence="7">ATCC 16933</strain>
    </source>
</reference>
<evidence type="ECO:0000256" key="3">
    <source>
        <dbReference type="ARBA" id="ARBA00022692"/>
    </source>
</evidence>
<sequence length="278" mass="30374">MAPPPPNQPLQQRLMQLATTLQFGWFAGHVMLLLCTVMYGFTYLKRNTGGYVGSGTYRIAFISAAATYGIVVYKAFRARARQGKPNTPFVIATDENVQYLGMALVWLFSRQVPLAILPFAVYSVFHVATYTRGNLLPTIQPAGPTSPGGSKPKPSGASEAIGRFVKEHYDRSMTIVAFLEIGLWFRLLGSGLLFQKGSWILLLVYSAFFRARYAQSAFVRHAVAIMGQRVDALVANQSTPPAVRSGWESFKGLAQQVVIATDVGRYASGAQGAPKKAQ</sequence>
<dbReference type="PANTHER" id="PTHR12703:SF4">
    <property type="entry name" value="TRANSMEMBRANE PROTEIN 33"/>
    <property type="match status" value="1"/>
</dbReference>
<dbReference type="Pfam" id="PF03661">
    <property type="entry name" value="TMEM33_Pom33"/>
    <property type="match status" value="1"/>
</dbReference>
<dbReference type="GO" id="GO:0071786">
    <property type="term" value="P:endoplasmic reticulum tubular network organization"/>
    <property type="evidence" value="ECO:0007669"/>
    <property type="project" value="TreeGrafter"/>
</dbReference>
<evidence type="ECO:0000256" key="5">
    <source>
        <dbReference type="ARBA" id="ARBA00023136"/>
    </source>
</evidence>
<name>A0A6A6NWD2_9PEZI</name>
<gene>
    <name evidence="7" type="ORF">BDY21DRAFT_288340</name>
</gene>
<comment type="similarity">
    <text evidence="2">Belongs to the PER33/POM33 family.</text>
</comment>
<comment type="subcellular location">
    <subcellularLocation>
        <location evidence="1">Membrane</location>
        <topology evidence="1">Multi-pass membrane protein</topology>
    </subcellularLocation>
</comment>
<evidence type="ECO:0008006" key="9">
    <source>
        <dbReference type="Google" id="ProtNLM"/>
    </source>
</evidence>
<dbReference type="GO" id="GO:0005783">
    <property type="term" value="C:endoplasmic reticulum"/>
    <property type="evidence" value="ECO:0007669"/>
    <property type="project" value="TreeGrafter"/>
</dbReference>
<dbReference type="GO" id="GO:0061024">
    <property type="term" value="P:membrane organization"/>
    <property type="evidence" value="ECO:0007669"/>
    <property type="project" value="TreeGrafter"/>
</dbReference>
<protein>
    <recommendedName>
        <fullName evidence="9">Endoplasmic reticulum protein</fullName>
    </recommendedName>
</protein>
<evidence type="ECO:0000256" key="6">
    <source>
        <dbReference type="SAM" id="Phobius"/>
    </source>
</evidence>
<dbReference type="OrthoDB" id="5581259at2759"/>
<evidence type="ECO:0000256" key="1">
    <source>
        <dbReference type="ARBA" id="ARBA00004141"/>
    </source>
</evidence>
<organism evidence="7 8">
    <name type="scientific">Lineolata rhizophorae</name>
    <dbReference type="NCBI Taxonomy" id="578093"/>
    <lineage>
        <taxon>Eukaryota</taxon>
        <taxon>Fungi</taxon>
        <taxon>Dikarya</taxon>
        <taxon>Ascomycota</taxon>
        <taxon>Pezizomycotina</taxon>
        <taxon>Dothideomycetes</taxon>
        <taxon>Dothideomycetes incertae sedis</taxon>
        <taxon>Lineolatales</taxon>
        <taxon>Lineolataceae</taxon>
        <taxon>Lineolata</taxon>
    </lineage>
</organism>
<evidence type="ECO:0000313" key="8">
    <source>
        <dbReference type="Proteomes" id="UP000799766"/>
    </source>
</evidence>